<dbReference type="PANTHER" id="PTHR33325:SF11">
    <property type="entry name" value="COLD SHOCK DOMAIN-CONTAINING PROTEIN 4-LIKE"/>
    <property type="match status" value="1"/>
</dbReference>
<reference evidence="4 5" key="1">
    <citation type="submission" date="2024-04" db="EMBL/GenBank/DDBJ databases">
        <authorList>
            <person name="Fracassetti M."/>
        </authorList>
    </citation>
    <scope>NUCLEOTIDE SEQUENCE [LARGE SCALE GENOMIC DNA]</scope>
</reference>
<evidence type="ECO:0000256" key="2">
    <source>
        <dbReference type="SAM" id="MobiDB-lite"/>
    </source>
</evidence>
<dbReference type="SUPFAM" id="SSF57756">
    <property type="entry name" value="Retrovirus zinc finger-like domains"/>
    <property type="match status" value="1"/>
</dbReference>
<dbReference type="PROSITE" id="PS50158">
    <property type="entry name" value="ZF_CCHC"/>
    <property type="match status" value="1"/>
</dbReference>
<organism evidence="4 5">
    <name type="scientific">Linum trigynum</name>
    <dbReference type="NCBI Taxonomy" id="586398"/>
    <lineage>
        <taxon>Eukaryota</taxon>
        <taxon>Viridiplantae</taxon>
        <taxon>Streptophyta</taxon>
        <taxon>Embryophyta</taxon>
        <taxon>Tracheophyta</taxon>
        <taxon>Spermatophyta</taxon>
        <taxon>Magnoliopsida</taxon>
        <taxon>eudicotyledons</taxon>
        <taxon>Gunneridae</taxon>
        <taxon>Pentapetalae</taxon>
        <taxon>rosids</taxon>
        <taxon>fabids</taxon>
        <taxon>Malpighiales</taxon>
        <taxon>Linaceae</taxon>
        <taxon>Linum</taxon>
    </lineage>
</organism>
<name>A0AAV2EI62_9ROSI</name>
<dbReference type="EMBL" id="OZ034817">
    <property type="protein sequence ID" value="CAL1385397.1"/>
    <property type="molecule type" value="Genomic_DNA"/>
</dbReference>
<keyword evidence="5" id="KW-1185">Reference proteome</keyword>
<keyword evidence="1" id="KW-0862">Zinc</keyword>
<feature type="domain" description="CCHC-type" evidence="3">
    <location>
        <begin position="280"/>
        <end position="294"/>
    </location>
</feature>
<dbReference type="InterPro" id="IPR001878">
    <property type="entry name" value="Znf_CCHC"/>
</dbReference>
<dbReference type="PANTHER" id="PTHR33325">
    <property type="entry name" value="ZINC FINGER, CCHC-TYPE-RELATED"/>
    <property type="match status" value="1"/>
</dbReference>
<accession>A0AAV2EI62</accession>
<feature type="compositionally biased region" description="Basic residues" evidence="2">
    <location>
        <begin position="214"/>
        <end position="234"/>
    </location>
</feature>
<protein>
    <recommendedName>
        <fullName evidence="3">CCHC-type domain-containing protein</fullName>
    </recommendedName>
</protein>
<evidence type="ECO:0000256" key="1">
    <source>
        <dbReference type="PROSITE-ProRule" id="PRU00047"/>
    </source>
</evidence>
<dbReference type="AlphaFoldDB" id="A0AAV2EI62"/>
<dbReference type="Proteomes" id="UP001497516">
    <property type="component" value="Chromosome 4"/>
</dbReference>
<evidence type="ECO:0000313" key="4">
    <source>
        <dbReference type="EMBL" id="CAL1385397.1"/>
    </source>
</evidence>
<evidence type="ECO:0000259" key="3">
    <source>
        <dbReference type="PROSITE" id="PS50158"/>
    </source>
</evidence>
<dbReference type="Pfam" id="PF00098">
    <property type="entry name" value="zf-CCHC"/>
    <property type="match status" value="1"/>
</dbReference>
<feature type="compositionally biased region" description="Basic and acidic residues" evidence="2">
    <location>
        <begin position="258"/>
        <end position="271"/>
    </location>
</feature>
<keyword evidence="1" id="KW-0479">Metal-binding</keyword>
<dbReference type="SMART" id="SM00343">
    <property type="entry name" value="ZnF_C2HC"/>
    <property type="match status" value="1"/>
</dbReference>
<sequence length="357" mass="40511">MSNLSKLEFVALDVTGKNYLSWVLDAEIHLAANGLGDTIKEGNEASDQDKAKAMIFLRHHLHEGLKNEYLTVKDPLILWTNLKERYDHQKTVILPKARYDWMHLRLQDFKSVSDYNSELFKITSQLLLCGENITDEDMLEKTFSTFHASNVLLQQQYREKGFKKYSELISCLLVAEQNNELLMKNHQSRPTGAAPFPEANAATFTQYPYGQIHGRGHGRGRGRGRGHAHARGRGRGRDLGRGNGRGESSKSSFFPRSGKNDGRRSKEQSVHGNKHVENVCYRCGGKGHWSRTCRTPKHLVNLYQESLKGKKIETNCIFEEDDSGKDYNDATHLDVSDFFAHPEGKIDHLIGDGNVRK</sequence>
<keyword evidence="1" id="KW-0863">Zinc-finger</keyword>
<dbReference type="GO" id="GO:0008270">
    <property type="term" value="F:zinc ion binding"/>
    <property type="evidence" value="ECO:0007669"/>
    <property type="project" value="UniProtKB-KW"/>
</dbReference>
<proteinExistence type="predicted"/>
<dbReference type="InterPro" id="IPR036875">
    <property type="entry name" value="Znf_CCHC_sf"/>
</dbReference>
<evidence type="ECO:0000313" key="5">
    <source>
        <dbReference type="Proteomes" id="UP001497516"/>
    </source>
</evidence>
<gene>
    <name evidence="4" type="ORF">LTRI10_LOCUS26539</name>
</gene>
<dbReference type="GO" id="GO:0003676">
    <property type="term" value="F:nucleic acid binding"/>
    <property type="evidence" value="ECO:0007669"/>
    <property type="project" value="InterPro"/>
</dbReference>
<feature type="region of interest" description="Disordered" evidence="2">
    <location>
        <begin position="211"/>
        <end position="271"/>
    </location>
</feature>
<dbReference type="Gene3D" id="4.10.60.10">
    <property type="entry name" value="Zinc finger, CCHC-type"/>
    <property type="match status" value="1"/>
</dbReference>